<dbReference type="RefSeq" id="WP_379745900.1">
    <property type="nucleotide sequence ID" value="NZ_JBHTCP010000004.1"/>
</dbReference>
<organism evidence="3 4">
    <name type="scientific">Fictibacillus iocasae</name>
    <dbReference type="NCBI Taxonomy" id="2715437"/>
    <lineage>
        <taxon>Bacteria</taxon>
        <taxon>Bacillati</taxon>
        <taxon>Bacillota</taxon>
        <taxon>Bacilli</taxon>
        <taxon>Bacillales</taxon>
        <taxon>Fictibacillaceae</taxon>
        <taxon>Fictibacillus</taxon>
    </lineage>
</organism>
<dbReference type="SUPFAM" id="SSF141371">
    <property type="entry name" value="PilZ domain-like"/>
    <property type="match status" value="1"/>
</dbReference>
<comment type="caution">
    <text evidence="3">The sequence shown here is derived from an EMBL/GenBank/DDBJ whole genome shotgun (WGS) entry which is preliminary data.</text>
</comment>
<evidence type="ECO:0000259" key="1">
    <source>
        <dbReference type="Pfam" id="PF07238"/>
    </source>
</evidence>
<protein>
    <submittedName>
        <fullName evidence="3">Flagellar brake protein</fullName>
    </submittedName>
</protein>
<evidence type="ECO:0000313" key="4">
    <source>
        <dbReference type="Proteomes" id="UP001596549"/>
    </source>
</evidence>
<dbReference type="InterPro" id="IPR009926">
    <property type="entry name" value="T3SS_YcgR_PilZN"/>
</dbReference>
<keyword evidence="4" id="KW-1185">Reference proteome</keyword>
<sequence length="218" mass="24637">MIAVGNTLYLESTTPEKPGKYRCKVMDILEESIAVDYPINEKTNRTEFFGNGTEFAASFVGSDKNVYQFHSELIGRKVENIPLMVMSWPGEGSVVKIQRREYVRVEVLLNVSILKNEEQLDPFTSTALDISGGGMLLSLPEQHGLQENMDISCRLQLPMQSGEVKSVEIPCKVIRLMPGIQQGKERASVMYVNITDHDQSVIMRYCFEQQLLARRKDG</sequence>
<proteinExistence type="predicted"/>
<reference evidence="4" key="1">
    <citation type="journal article" date="2019" name="Int. J. Syst. Evol. Microbiol.">
        <title>The Global Catalogue of Microorganisms (GCM) 10K type strain sequencing project: providing services to taxonomists for standard genome sequencing and annotation.</title>
        <authorList>
            <consortium name="The Broad Institute Genomics Platform"/>
            <consortium name="The Broad Institute Genome Sequencing Center for Infectious Disease"/>
            <person name="Wu L."/>
            <person name="Ma J."/>
        </authorList>
    </citation>
    <scope>NUCLEOTIDE SEQUENCE [LARGE SCALE GENOMIC DNA]</scope>
    <source>
        <strain evidence="4">NBRC 106396</strain>
    </source>
</reference>
<feature type="domain" description="PilZ" evidence="1">
    <location>
        <begin position="98"/>
        <end position="208"/>
    </location>
</feature>
<evidence type="ECO:0000313" key="3">
    <source>
        <dbReference type="EMBL" id="MFC7370493.1"/>
    </source>
</evidence>
<dbReference type="InterPro" id="IPR009875">
    <property type="entry name" value="PilZ_domain"/>
</dbReference>
<dbReference type="Pfam" id="PF12945">
    <property type="entry name" value="PilZNR"/>
    <property type="match status" value="1"/>
</dbReference>
<dbReference type="EMBL" id="JBHTCP010000004">
    <property type="protein sequence ID" value="MFC7370493.1"/>
    <property type="molecule type" value="Genomic_DNA"/>
</dbReference>
<evidence type="ECO:0000259" key="2">
    <source>
        <dbReference type="Pfam" id="PF12945"/>
    </source>
</evidence>
<feature type="domain" description="Type III secretion system flagellar brake protein YcgR PilZN" evidence="2">
    <location>
        <begin position="4"/>
        <end position="89"/>
    </location>
</feature>
<dbReference type="Pfam" id="PF07238">
    <property type="entry name" value="PilZ"/>
    <property type="match status" value="1"/>
</dbReference>
<keyword evidence="3" id="KW-0282">Flagellum</keyword>
<dbReference type="Proteomes" id="UP001596549">
    <property type="component" value="Unassembled WGS sequence"/>
</dbReference>
<keyword evidence="3" id="KW-0966">Cell projection</keyword>
<keyword evidence="3" id="KW-0969">Cilium</keyword>
<accession>A0ABW2NMR6</accession>
<dbReference type="Gene3D" id="2.40.10.220">
    <property type="entry name" value="predicted glycosyltransferase like domains"/>
    <property type="match status" value="1"/>
</dbReference>
<gene>
    <name evidence="3" type="ORF">ACFQPF_02255</name>
</gene>
<name>A0ABW2NMR6_9BACL</name>